<protein>
    <submittedName>
        <fullName evidence="7">Uncharacterized protein</fullName>
    </submittedName>
</protein>
<comment type="caution">
    <text evidence="7">The sequence shown here is derived from an EMBL/GenBank/DDBJ whole genome shotgun (WGS) entry which is preliminary data.</text>
</comment>
<dbReference type="SUPFAM" id="SSF52029">
    <property type="entry name" value="GroEL apical domain-like"/>
    <property type="match status" value="1"/>
</dbReference>
<evidence type="ECO:0000256" key="1">
    <source>
        <dbReference type="ARBA" id="ARBA00006607"/>
    </source>
</evidence>
<keyword evidence="5" id="KW-0143">Chaperone</keyword>
<comment type="similarity">
    <text evidence="2">Belongs to the TCP-1 chaperonin family.</text>
</comment>
<proteinExistence type="inferred from homology"/>
<dbReference type="InterPro" id="IPR027410">
    <property type="entry name" value="TCP-1-like_intermed_sf"/>
</dbReference>
<dbReference type="InterPro" id="IPR017998">
    <property type="entry name" value="Chaperone_TCP-1"/>
</dbReference>
<evidence type="ECO:0000256" key="4">
    <source>
        <dbReference type="ARBA" id="ARBA00022840"/>
    </source>
</evidence>
<evidence type="ECO:0000256" key="2">
    <source>
        <dbReference type="ARBA" id="ARBA00008020"/>
    </source>
</evidence>
<dbReference type="SUPFAM" id="SSF54849">
    <property type="entry name" value="GroEL-intermediate domain like"/>
    <property type="match status" value="1"/>
</dbReference>
<keyword evidence="3" id="KW-0547">Nucleotide-binding</keyword>
<dbReference type="Gene3D" id="1.10.560.10">
    <property type="entry name" value="GroEL-like equatorial domain"/>
    <property type="match status" value="1"/>
</dbReference>
<sequence length="357" mass="38923">MVNGLMLRAYDALSVPCDFTQTWLRLRHGDPYPALLRLPGTAISPVFYRWQQLLPLRSLVPSCHSHPGGLPPGPSPKSCTSTMTSLPPRSYKSNLLKLFFRFFYLFSLTVLMNNNLMQAGVDLVANLVGVTLGPKGRNVVLGNKYGPPRIVNDGETVLKEVPQRINPIEDQEIANVAAVSAGNDYAVGSMIAEAVRRVGRKGVVRIEDGRSTENCLQIVEGMQFDRGYLSPYFVTNRADMLVEFNNCKAAAIKAPSFGERKTDYLNDIAVLTGGIVIRDDMGLTLEKVGKEVLGSAVKVVIGKDSTLIVTDGSTQRAVEKQVAQIRSLEEVQTLGSSGASTMQLISVVCKRLLPSHC</sequence>
<dbReference type="Proteomes" id="UP000287651">
    <property type="component" value="Unassembled WGS sequence"/>
</dbReference>
<name>A0A426YTB9_ENSVE</name>
<evidence type="ECO:0000313" key="8">
    <source>
        <dbReference type="Proteomes" id="UP000287651"/>
    </source>
</evidence>
<dbReference type="GO" id="GO:0042026">
    <property type="term" value="P:protein refolding"/>
    <property type="evidence" value="ECO:0007669"/>
    <property type="project" value="InterPro"/>
</dbReference>
<reference evidence="7 8" key="1">
    <citation type="journal article" date="2014" name="Agronomy (Basel)">
        <title>A Draft Genome Sequence for Ensete ventricosum, the Drought-Tolerant Tree Against Hunger.</title>
        <authorList>
            <person name="Harrison J."/>
            <person name="Moore K.A."/>
            <person name="Paszkiewicz K."/>
            <person name="Jones T."/>
            <person name="Grant M."/>
            <person name="Ambacheew D."/>
            <person name="Muzemil S."/>
            <person name="Studholme D.J."/>
        </authorList>
    </citation>
    <scope>NUCLEOTIDE SEQUENCE [LARGE SCALE GENOMIC DNA]</scope>
</reference>
<dbReference type="EMBL" id="AMZH03010327">
    <property type="protein sequence ID" value="RRT54964.1"/>
    <property type="molecule type" value="Genomic_DNA"/>
</dbReference>
<dbReference type="Gene3D" id="3.30.260.10">
    <property type="entry name" value="TCP-1-like chaperonin intermediate domain"/>
    <property type="match status" value="1"/>
</dbReference>
<dbReference type="Gene3D" id="3.50.7.10">
    <property type="entry name" value="GroEL"/>
    <property type="match status" value="2"/>
</dbReference>
<accession>A0A426YTB9</accession>
<keyword evidence="4" id="KW-0067">ATP-binding</keyword>
<gene>
    <name evidence="7" type="ORF">B296_00036257</name>
</gene>
<dbReference type="PANTHER" id="PTHR45633">
    <property type="entry name" value="60 KDA HEAT SHOCK PROTEIN, MITOCHONDRIAL"/>
    <property type="match status" value="1"/>
</dbReference>
<dbReference type="PRINTS" id="PR00304">
    <property type="entry name" value="TCOMPLEXTCP1"/>
</dbReference>
<dbReference type="AlphaFoldDB" id="A0A426YTB9"/>
<feature type="region of interest" description="Disordered" evidence="6">
    <location>
        <begin position="65"/>
        <end position="84"/>
    </location>
</feature>
<dbReference type="InterPro" id="IPR027409">
    <property type="entry name" value="GroEL-like_apical_dom_sf"/>
</dbReference>
<evidence type="ECO:0000256" key="6">
    <source>
        <dbReference type="SAM" id="MobiDB-lite"/>
    </source>
</evidence>
<evidence type="ECO:0000256" key="5">
    <source>
        <dbReference type="ARBA" id="ARBA00023186"/>
    </source>
</evidence>
<dbReference type="GO" id="GO:0140662">
    <property type="term" value="F:ATP-dependent protein folding chaperone"/>
    <property type="evidence" value="ECO:0007669"/>
    <property type="project" value="InterPro"/>
</dbReference>
<dbReference type="InterPro" id="IPR027413">
    <property type="entry name" value="GROEL-like_equatorial_sf"/>
</dbReference>
<dbReference type="SUPFAM" id="SSF48592">
    <property type="entry name" value="GroEL equatorial domain-like"/>
    <property type="match status" value="1"/>
</dbReference>
<evidence type="ECO:0000256" key="3">
    <source>
        <dbReference type="ARBA" id="ARBA00022741"/>
    </source>
</evidence>
<dbReference type="GO" id="GO:0005524">
    <property type="term" value="F:ATP binding"/>
    <property type="evidence" value="ECO:0007669"/>
    <property type="project" value="UniProtKB-KW"/>
</dbReference>
<organism evidence="7 8">
    <name type="scientific">Ensete ventricosum</name>
    <name type="common">Abyssinian banana</name>
    <name type="synonym">Musa ensete</name>
    <dbReference type="NCBI Taxonomy" id="4639"/>
    <lineage>
        <taxon>Eukaryota</taxon>
        <taxon>Viridiplantae</taxon>
        <taxon>Streptophyta</taxon>
        <taxon>Embryophyta</taxon>
        <taxon>Tracheophyta</taxon>
        <taxon>Spermatophyta</taxon>
        <taxon>Magnoliopsida</taxon>
        <taxon>Liliopsida</taxon>
        <taxon>Zingiberales</taxon>
        <taxon>Musaceae</taxon>
        <taxon>Ensete</taxon>
    </lineage>
</organism>
<dbReference type="InterPro" id="IPR001844">
    <property type="entry name" value="Cpn60/GroEL"/>
</dbReference>
<comment type="similarity">
    <text evidence="1">Belongs to the chaperonin (HSP60) family.</text>
</comment>
<evidence type="ECO:0000313" key="7">
    <source>
        <dbReference type="EMBL" id="RRT54964.1"/>
    </source>
</evidence>